<protein>
    <recommendedName>
        <fullName evidence="3 13">Flagellar biosynthesis protein FlhF</fullName>
    </recommendedName>
</protein>
<dbReference type="NCBIfam" id="TIGR03499">
    <property type="entry name" value="FlhF"/>
    <property type="match status" value="1"/>
</dbReference>
<keyword evidence="4" id="KW-0813">Transport</keyword>
<evidence type="ECO:0000256" key="4">
    <source>
        <dbReference type="ARBA" id="ARBA00022448"/>
    </source>
</evidence>
<feature type="domain" description="SRP54-type proteins GTP-binding" evidence="16">
    <location>
        <begin position="312"/>
        <end position="504"/>
    </location>
</feature>
<proteinExistence type="inferred from homology"/>
<evidence type="ECO:0000259" key="16">
    <source>
        <dbReference type="SMART" id="SM00962"/>
    </source>
</evidence>
<evidence type="ECO:0000256" key="8">
    <source>
        <dbReference type="ARBA" id="ARBA00022927"/>
    </source>
</evidence>
<dbReference type="GO" id="GO:0005047">
    <property type="term" value="F:signal recognition particle binding"/>
    <property type="evidence" value="ECO:0007669"/>
    <property type="project" value="TreeGrafter"/>
</dbReference>
<evidence type="ECO:0000313" key="18">
    <source>
        <dbReference type="Proteomes" id="UP000183107"/>
    </source>
</evidence>
<dbReference type="SMART" id="SM00382">
    <property type="entry name" value="AAA"/>
    <property type="match status" value="1"/>
</dbReference>
<dbReference type="PANTHER" id="PTHR43134">
    <property type="entry name" value="SIGNAL RECOGNITION PARTICLE RECEPTOR SUBUNIT ALPHA"/>
    <property type="match status" value="1"/>
</dbReference>
<reference evidence="18" key="1">
    <citation type="submission" date="2016-10" db="EMBL/GenBank/DDBJ databases">
        <authorList>
            <person name="Varghese N."/>
        </authorList>
    </citation>
    <scope>NUCLEOTIDE SEQUENCE [LARGE SCALE GENOMIC DNA]</scope>
    <source>
        <strain evidence="18">Nsp8</strain>
    </source>
</reference>
<dbReference type="FunFam" id="3.40.50.300:FF:000695">
    <property type="entry name" value="Flagellar biosynthesis regulator FlhF"/>
    <property type="match status" value="1"/>
</dbReference>
<dbReference type="RefSeq" id="WP_074794296.1">
    <property type="nucleotide sequence ID" value="NZ_FOVJ01000001.1"/>
</dbReference>
<dbReference type="CDD" id="cd17873">
    <property type="entry name" value="FlhF"/>
    <property type="match status" value="1"/>
</dbReference>
<evidence type="ECO:0000256" key="11">
    <source>
        <dbReference type="ARBA" id="ARBA00023225"/>
    </source>
</evidence>
<dbReference type="InterPro" id="IPR000897">
    <property type="entry name" value="SRP54_GTPase_dom"/>
</dbReference>
<dbReference type="InterPro" id="IPR020006">
    <property type="entry name" value="FlhF"/>
</dbReference>
<keyword evidence="7" id="KW-1005">Bacterial flagellum biogenesis</keyword>
<evidence type="ECO:0000256" key="10">
    <source>
        <dbReference type="ARBA" id="ARBA00023136"/>
    </source>
</evidence>
<dbReference type="SMART" id="SM00962">
    <property type="entry name" value="SRP54"/>
    <property type="match status" value="1"/>
</dbReference>
<keyword evidence="10" id="KW-0472">Membrane</keyword>
<evidence type="ECO:0000256" key="3">
    <source>
        <dbReference type="ARBA" id="ARBA00014919"/>
    </source>
</evidence>
<dbReference type="OrthoDB" id="9778554at2"/>
<dbReference type="SUPFAM" id="SSF52540">
    <property type="entry name" value="P-loop containing nucleoside triphosphate hydrolases"/>
    <property type="match status" value="1"/>
</dbReference>
<evidence type="ECO:0000259" key="15">
    <source>
        <dbReference type="SMART" id="SM00382"/>
    </source>
</evidence>
<comment type="function">
    <text evidence="12">Necessary for flagellar biosynthesis. May be involved in translocation of the flagellum.</text>
</comment>
<organism evidence="17 18">
    <name type="scientific">Nitrosospira briensis</name>
    <dbReference type="NCBI Taxonomy" id="35799"/>
    <lineage>
        <taxon>Bacteria</taxon>
        <taxon>Pseudomonadati</taxon>
        <taxon>Pseudomonadota</taxon>
        <taxon>Betaproteobacteria</taxon>
        <taxon>Nitrosomonadales</taxon>
        <taxon>Nitrosomonadaceae</taxon>
        <taxon>Nitrosospira</taxon>
    </lineage>
</organism>
<evidence type="ECO:0000256" key="7">
    <source>
        <dbReference type="ARBA" id="ARBA00022795"/>
    </source>
</evidence>
<keyword evidence="5" id="KW-1003">Cell membrane</keyword>
<evidence type="ECO:0000256" key="6">
    <source>
        <dbReference type="ARBA" id="ARBA00022741"/>
    </source>
</evidence>
<comment type="similarity">
    <text evidence="2">Belongs to the GTP-binding SRP family.</text>
</comment>
<dbReference type="GO" id="GO:0005886">
    <property type="term" value="C:plasma membrane"/>
    <property type="evidence" value="ECO:0007669"/>
    <property type="project" value="UniProtKB-SubCell"/>
</dbReference>
<keyword evidence="17" id="KW-0282">Flagellum</keyword>
<evidence type="ECO:0000256" key="12">
    <source>
        <dbReference type="ARBA" id="ARBA00025337"/>
    </source>
</evidence>
<keyword evidence="11" id="KW-1006">Bacterial flagellum protein export</keyword>
<feature type="domain" description="AAA+ ATPase" evidence="15">
    <location>
        <begin position="311"/>
        <end position="477"/>
    </location>
</feature>
<gene>
    <name evidence="17" type="ORF">SAMN05216386_0543</name>
</gene>
<evidence type="ECO:0000256" key="13">
    <source>
        <dbReference type="NCBIfam" id="TIGR03499"/>
    </source>
</evidence>
<sequence length="541" mass="57868">MSIKRFFAKTTSEALRMVRDAFGPEGVILSNRAMEGGIEILALSNNDMTALIPSPGPDEAGAAPGTHGKQHVDKGYGRQAQAYAEEAHTDVRNPCRPDFAGSDEKQDQCADDPAGEDDRPISDEASKTIRASSSVAPVLQAAPYTASPEKKRSAEIVVPPNADKAIHAAMPAIPALGKRPRNGRKAPGTVIPDLATPRKTEPSLVDPLQVAGEVAASVLREIRSLRGSLEQQLAALNWNDQERRDPARARLLQRLLMSGFSHSLAHDLLDQLPVEDERNDGNNEKDLADRVKSILTCNLQTIANEGEILEKGGVYALVGPTGVGKTTTTAKLAARCVVRHGADKLALLTTDGYRIGGHEQLRIYGKILGVSVHAVRDTHDLTLALAELRGKHTVLIDTVGMGQRDQMVAEQVAMLAGCGTQVKRLLLLNAASNCQTLNEVAHAYRGDGLAGAIITKLDEAVLMGSALDTAIRHRLPLYYIARGQRVPEDLELADPTHLVSCALDHVASDSPFADAEESFPLVMPGRNSGTGNLDMSGARRG</sequence>
<dbReference type="EMBL" id="FOVJ01000001">
    <property type="protein sequence ID" value="SFN33675.1"/>
    <property type="molecule type" value="Genomic_DNA"/>
</dbReference>
<keyword evidence="6" id="KW-0547">Nucleotide-binding</keyword>
<dbReference type="Proteomes" id="UP000183107">
    <property type="component" value="Unassembled WGS sequence"/>
</dbReference>
<keyword evidence="17" id="KW-0969">Cilium</keyword>
<feature type="region of interest" description="Disordered" evidence="14">
    <location>
        <begin position="52"/>
        <end position="121"/>
    </location>
</feature>
<dbReference type="PANTHER" id="PTHR43134:SF3">
    <property type="entry name" value="FLAGELLAR BIOSYNTHESIS PROTEIN FLHF"/>
    <property type="match status" value="1"/>
</dbReference>
<dbReference type="Gene3D" id="3.40.50.300">
    <property type="entry name" value="P-loop containing nucleotide triphosphate hydrolases"/>
    <property type="match status" value="1"/>
</dbReference>
<name>A0A1I4Y6P5_9PROT</name>
<dbReference type="AlphaFoldDB" id="A0A1I4Y6P5"/>
<keyword evidence="8" id="KW-0653">Protein transport</keyword>
<evidence type="ECO:0000256" key="1">
    <source>
        <dbReference type="ARBA" id="ARBA00004413"/>
    </source>
</evidence>
<dbReference type="GO" id="GO:0044781">
    <property type="term" value="P:bacterial-type flagellum organization"/>
    <property type="evidence" value="ECO:0007669"/>
    <property type="project" value="UniProtKB-UniRule"/>
</dbReference>
<evidence type="ECO:0000256" key="14">
    <source>
        <dbReference type="SAM" id="MobiDB-lite"/>
    </source>
</evidence>
<feature type="region of interest" description="Disordered" evidence="14">
    <location>
        <begin position="520"/>
        <end position="541"/>
    </location>
</feature>
<dbReference type="Pfam" id="PF00448">
    <property type="entry name" value="SRP54"/>
    <property type="match status" value="1"/>
</dbReference>
<evidence type="ECO:0000256" key="9">
    <source>
        <dbReference type="ARBA" id="ARBA00023134"/>
    </source>
</evidence>
<keyword evidence="17" id="KW-0966">Cell projection</keyword>
<feature type="region of interest" description="Disordered" evidence="14">
    <location>
        <begin position="175"/>
        <end position="198"/>
    </location>
</feature>
<evidence type="ECO:0000256" key="5">
    <source>
        <dbReference type="ARBA" id="ARBA00022475"/>
    </source>
</evidence>
<evidence type="ECO:0000256" key="2">
    <source>
        <dbReference type="ARBA" id="ARBA00008531"/>
    </source>
</evidence>
<dbReference type="GO" id="GO:0006614">
    <property type="term" value="P:SRP-dependent cotranslational protein targeting to membrane"/>
    <property type="evidence" value="ECO:0007669"/>
    <property type="project" value="UniProtKB-UniRule"/>
</dbReference>
<dbReference type="InterPro" id="IPR047040">
    <property type="entry name" value="FlhF__GTPase_dom"/>
</dbReference>
<keyword evidence="18" id="KW-1185">Reference proteome</keyword>
<dbReference type="GO" id="GO:0015031">
    <property type="term" value="P:protein transport"/>
    <property type="evidence" value="ECO:0007669"/>
    <property type="project" value="UniProtKB-KW"/>
</dbReference>
<evidence type="ECO:0000313" key="17">
    <source>
        <dbReference type="EMBL" id="SFN33675.1"/>
    </source>
</evidence>
<comment type="subcellular location">
    <subcellularLocation>
        <location evidence="1">Cell membrane</location>
        <topology evidence="1">Peripheral membrane protein</topology>
        <orientation evidence="1">Cytoplasmic side</orientation>
    </subcellularLocation>
</comment>
<accession>A0A1I4Y6P5</accession>
<dbReference type="Gene3D" id="1.20.120.1380">
    <property type="entry name" value="Flagellar FlhF biosynthesis protein, N domain"/>
    <property type="match status" value="1"/>
</dbReference>
<dbReference type="GO" id="GO:0005525">
    <property type="term" value="F:GTP binding"/>
    <property type="evidence" value="ECO:0007669"/>
    <property type="project" value="UniProtKB-UniRule"/>
</dbReference>
<feature type="compositionally biased region" description="Basic and acidic residues" evidence="14">
    <location>
        <begin position="85"/>
        <end position="95"/>
    </location>
</feature>
<dbReference type="InterPro" id="IPR027417">
    <property type="entry name" value="P-loop_NTPase"/>
</dbReference>
<dbReference type="GO" id="GO:0003924">
    <property type="term" value="F:GTPase activity"/>
    <property type="evidence" value="ECO:0007669"/>
    <property type="project" value="UniProtKB-UniRule"/>
</dbReference>
<keyword evidence="9" id="KW-0342">GTP-binding</keyword>
<dbReference type="InterPro" id="IPR003593">
    <property type="entry name" value="AAA+_ATPase"/>
</dbReference>